<evidence type="ECO:0000313" key="2">
    <source>
        <dbReference type="EMBL" id="GAH79225.1"/>
    </source>
</evidence>
<feature type="transmembrane region" description="Helical" evidence="1">
    <location>
        <begin position="168"/>
        <end position="187"/>
    </location>
</feature>
<keyword evidence="1" id="KW-1133">Transmembrane helix</keyword>
<feature type="transmembrane region" description="Helical" evidence="1">
    <location>
        <begin position="93"/>
        <end position="117"/>
    </location>
</feature>
<dbReference type="EMBL" id="BARU01036631">
    <property type="protein sequence ID" value="GAH79225.1"/>
    <property type="molecule type" value="Genomic_DNA"/>
</dbReference>
<protein>
    <submittedName>
        <fullName evidence="2">Uncharacterized protein</fullName>
    </submittedName>
</protein>
<organism evidence="2">
    <name type="scientific">marine sediment metagenome</name>
    <dbReference type="NCBI Taxonomy" id="412755"/>
    <lineage>
        <taxon>unclassified sequences</taxon>
        <taxon>metagenomes</taxon>
        <taxon>ecological metagenomes</taxon>
    </lineage>
</organism>
<feature type="transmembrane region" description="Helical" evidence="1">
    <location>
        <begin position="137"/>
        <end position="156"/>
    </location>
</feature>
<feature type="transmembrane region" description="Helical" evidence="1">
    <location>
        <begin position="194"/>
        <end position="213"/>
    </location>
</feature>
<keyword evidence="1" id="KW-0812">Transmembrane</keyword>
<sequence>KDFCNRLGFDVVYFPGIDPADLNRYNVLPHEVYYEAFTSILSTSEREAFLADYAYDISPTTDNRPFFSHFFKWSQAPYIWHSLGKTWQPFGGAGYLIVVALLLSAVLASAIFILLPLRFRPRQRQGQTLIPGMRWQLFIYFSALGLGFLFIEIPLMQKFILFLDEPTYAFAIVLATIFIFSGVGSLLSTRLVKVLPQVIFGLGLLAFLYPLFLPYFFEALLGQPLLLRLLAAMGVLAPLCFLMGVPFPSRI</sequence>
<keyword evidence="1" id="KW-0472">Membrane</keyword>
<comment type="caution">
    <text evidence="2">The sequence shown here is derived from an EMBL/GenBank/DDBJ whole genome shotgun (WGS) entry which is preliminary data.</text>
</comment>
<name>X1JCI8_9ZZZZ</name>
<accession>X1JCI8</accession>
<proteinExistence type="predicted"/>
<feature type="transmembrane region" description="Helical" evidence="1">
    <location>
        <begin position="225"/>
        <end position="245"/>
    </location>
</feature>
<dbReference type="AlphaFoldDB" id="X1JCI8"/>
<gene>
    <name evidence="2" type="ORF">S03H2_57173</name>
</gene>
<feature type="non-terminal residue" evidence="2">
    <location>
        <position position="251"/>
    </location>
</feature>
<evidence type="ECO:0000256" key="1">
    <source>
        <dbReference type="SAM" id="Phobius"/>
    </source>
</evidence>
<reference evidence="2" key="1">
    <citation type="journal article" date="2014" name="Front. Microbiol.">
        <title>High frequency of phylogenetically diverse reductive dehalogenase-homologous genes in deep subseafloor sedimentary metagenomes.</title>
        <authorList>
            <person name="Kawai M."/>
            <person name="Futagami T."/>
            <person name="Toyoda A."/>
            <person name="Takaki Y."/>
            <person name="Nishi S."/>
            <person name="Hori S."/>
            <person name="Arai W."/>
            <person name="Tsubouchi T."/>
            <person name="Morono Y."/>
            <person name="Uchiyama I."/>
            <person name="Ito T."/>
            <person name="Fujiyama A."/>
            <person name="Inagaki F."/>
            <person name="Takami H."/>
        </authorList>
    </citation>
    <scope>NUCLEOTIDE SEQUENCE</scope>
    <source>
        <strain evidence="2">Expedition CK06-06</strain>
    </source>
</reference>
<feature type="non-terminal residue" evidence="2">
    <location>
        <position position="1"/>
    </location>
</feature>